<gene>
    <name evidence="3" type="ORF">QRT03_19115</name>
</gene>
<feature type="compositionally biased region" description="Basic and acidic residues" evidence="1">
    <location>
        <begin position="205"/>
        <end position="219"/>
    </location>
</feature>
<keyword evidence="4" id="KW-1185">Reference proteome</keyword>
<feature type="transmembrane region" description="Helical" evidence="2">
    <location>
        <begin position="15"/>
        <end position="35"/>
    </location>
</feature>
<accession>A0ABT7MBS7</accession>
<feature type="region of interest" description="Disordered" evidence="1">
    <location>
        <begin position="201"/>
        <end position="226"/>
    </location>
</feature>
<keyword evidence="2" id="KW-1133">Transmembrane helix</keyword>
<evidence type="ECO:0000313" key="4">
    <source>
        <dbReference type="Proteomes" id="UP001231924"/>
    </source>
</evidence>
<dbReference type="EMBL" id="JASVWF010000004">
    <property type="protein sequence ID" value="MDL5158088.1"/>
    <property type="molecule type" value="Genomic_DNA"/>
</dbReference>
<comment type="caution">
    <text evidence="3">The sequence shown here is derived from an EMBL/GenBank/DDBJ whole genome shotgun (WGS) entry which is preliminary data.</text>
</comment>
<evidence type="ECO:0000313" key="3">
    <source>
        <dbReference type="EMBL" id="MDL5158088.1"/>
    </source>
</evidence>
<organism evidence="3 4">
    <name type="scientific">Actinomycetospora termitidis</name>
    <dbReference type="NCBI Taxonomy" id="3053470"/>
    <lineage>
        <taxon>Bacteria</taxon>
        <taxon>Bacillati</taxon>
        <taxon>Actinomycetota</taxon>
        <taxon>Actinomycetes</taxon>
        <taxon>Pseudonocardiales</taxon>
        <taxon>Pseudonocardiaceae</taxon>
        <taxon>Actinomycetospora</taxon>
    </lineage>
</organism>
<feature type="transmembrane region" description="Helical" evidence="2">
    <location>
        <begin position="134"/>
        <end position="154"/>
    </location>
</feature>
<evidence type="ECO:0000256" key="1">
    <source>
        <dbReference type="SAM" id="MobiDB-lite"/>
    </source>
</evidence>
<evidence type="ECO:0000256" key="2">
    <source>
        <dbReference type="SAM" id="Phobius"/>
    </source>
</evidence>
<feature type="transmembrane region" description="Helical" evidence="2">
    <location>
        <begin position="104"/>
        <end position="125"/>
    </location>
</feature>
<keyword evidence="2" id="KW-0472">Membrane</keyword>
<sequence>MVPPIPFPTTGRETAAVRAAAVVVGLVLLVVGVVLDRTGWWGWAGELTDASVLVTALVVLAVAGLLTRVDAVWARRAGAVGAVVAGAAAAVLLVDGIADGLPGPAAGVLLVGTAAVVIAAVALAVGPPPRRRPLAGAALAVGLLAVAIVAGTVVDAPTRTTTDAPVTEAPVAATAGTVRWTYPVGGPVADVVPVRGGVAVLRGPDGPRTDAPFDRPRNDSDDDERGDEIVALDGTTGTPRWTFRHGRQRVDALVPSPGGGVLAVSHVLPDGGALVTVLDTSTGVTRFTVTTSTRRGALQLTDRVLTVLDARGTAAGDSSRDEEIYGLVAYRLDDGARAWTWDPPPGCALGVPWSPTLGPPGRWTLATRTVGVTPVDCGTDRVLTGLDEGTGGVRWTAPGVPRVTADGSTVAVEPTLTALPDGGSVLVGGSPAQVVDAATGATRPVPGLGEFDLGAVRPGPVRALALTDGEPRRSIDARTGSLVPLPAEAPGECSTPQGAVAVTDTATLRLCGVGAGFGLRLDAGPVLPLDLGPPALTGSDSTRDTLLYRRSEYVIVPAPGALVVATTRTDPATVVGVA</sequence>
<dbReference type="SUPFAM" id="SSF50998">
    <property type="entry name" value="Quinoprotein alcohol dehydrogenase-like"/>
    <property type="match status" value="1"/>
</dbReference>
<proteinExistence type="predicted"/>
<dbReference type="InterPro" id="IPR011047">
    <property type="entry name" value="Quinoprotein_ADH-like_sf"/>
</dbReference>
<feature type="transmembrane region" description="Helical" evidence="2">
    <location>
        <begin position="78"/>
        <end position="98"/>
    </location>
</feature>
<protein>
    <submittedName>
        <fullName evidence="3">PQQ-binding-like beta-propeller repeat protein</fullName>
    </submittedName>
</protein>
<dbReference type="RefSeq" id="WP_286054598.1">
    <property type="nucleotide sequence ID" value="NZ_JASVWF010000004.1"/>
</dbReference>
<reference evidence="3 4" key="1">
    <citation type="submission" date="2023-06" db="EMBL/GenBank/DDBJ databases">
        <title>Actinomycetospora Odt1-22.</title>
        <authorList>
            <person name="Supong K."/>
        </authorList>
    </citation>
    <scope>NUCLEOTIDE SEQUENCE [LARGE SCALE GENOMIC DNA]</scope>
    <source>
        <strain evidence="3 4">Odt1-22</strain>
    </source>
</reference>
<name>A0ABT7MBS7_9PSEU</name>
<keyword evidence="2" id="KW-0812">Transmembrane</keyword>
<dbReference type="Proteomes" id="UP001231924">
    <property type="component" value="Unassembled WGS sequence"/>
</dbReference>
<feature type="transmembrane region" description="Helical" evidence="2">
    <location>
        <begin position="47"/>
        <end position="66"/>
    </location>
</feature>